<feature type="compositionally biased region" description="Low complexity" evidence="2">
    <location>
        <begin position="763"/>
        <end position="773"/>
    </location>
</feature>
<feature type="region of interest" description="Disordered" evidence="2">
    <location>
        <begin position="762"/>
        <end position="843"/>
    </location>
</feature>
<dbReference type="Proteomes" id="UP000220797">
    <property type="component" value="Unassembled WGS sequence"/>
</dbReference>
<feature type="compositionally biased region" description="Basic and acidic residues" evidence="2">
    <location>
        <begin position="1088"/>
        <end position="1109"/>
    </location>
</feature>
<feature type="compositionally biased region" description="Low complexity" evidence="2">
    <location>
        <begin position="724"/>
        <end position="734"/>
    </location>
</feature>
<dbReference type="GO" id="GO:0003723">
    <property type="term" value="F:RNA binding"/>
    <property type="evidence" value="ECO:0007669"/>
    <property type="project" value="UniProtKB-UniRule"/>
</dbReference>
<proteinExistence type="predicted"/>
<evidence type="ECO:0000256" key="3">
    <source>
        <dbReference type="SAM" id="Phobius"/>
    </source>
</evidence>
<organism evidence="5 6">
    <name type="scientific">Plasmodium gallinaceum</name>
    <dbReference type="NCBI Taxonomy" id="5849"/>
    <lineage>
        <taxon>Eukaryota</taxon>
        <taxon>Sar</taxon>
        <taxon>Alveolata</taxon>
        <taxon>Apicomplexa</taxon>
        <taxon>Aconoidasida</taxon>
        <taxon>Haemosporida</taxon>
        <taxon>Plasmodiidae</taxon>
        <taxon>Plasmodium</taxon>
        <taxon>Plasmodium (Haemamoeba)</taxon>
    </lineage>
</organism>
<dbReference type="GeneID" id="39730355"/>
<dbReference type="AlphaFoldDB" id="A0A1J1GQ56"/>
<evidence type="ECO:0000313" key="5">
    <source>
        <dbReference type="EMBL" id="CRG94436.1"/>
    </source>
</evidence>
<accession>A0A1J1GQ56</accession>
<feature type="compositionally biased region" description="Basic and acidic residues" evidence="2">
    <location>
        <begin position="797"/>
        <end position="843"/>
    </location>
</feature>
<dbReference type="OrthoDB" id="2017782at2759"/>
<feature type="region of interest" description="Disordered" evidence="2">
    <location>
        <begin position="701"/>
        <end position="734"/>
    </location>
</feature>
<dbReference type="OMA" id="RRMQVIY"/>
<dbReference type="EMBL" id="CVMV01000023">
    <property type="protein sequence ID" value="CRG94436.1"/>
    <property type="molecule type" value="Genomic_DNA"/>
</dbReference>
<dbReference type="VEuPathDB" id="PlasmoDB:PGAL8A_00182800"/>
<name>A0A1J1GQ56_PLAGA</name>
<dbReference type="SMART" id="SM00360">
    <property type="entry name" value="RRM"/>
    <property type="match status" value="2"/>
</dbReference>
<evidence type="ECO:0000313" key="6">
    <source>
        <dbReference type="Proteomes" id="UP000220797"/>
    </source>
</evidence>
<feature type="compositionally biased region" description="Polar residues" evidence="2">
    <location>
        <begin position="1075"/>
        <end position="1087"/>
    </location>
</feature>
<keyword evidence="1" id="KW-0694">RNA-binding</keyword>
<feature type="compositionally biased region" description="Basic and acidic residues" evidence="2">
    <location>
        <begin position="777"/>
        <end position="789"/>
    </location>
</feature>
<evidence type="ECO:0000256" key="2">
    <source>
        <dbReference type="SAM" id="MobiDB-lite"/>
    </source>
</evidence>
<feature type="domain" description="RRM" evidence="4">
    <location>
        <begin position="905"/>
        <end position="981"/>
    </location>
</feature>
<feature type="region of interest" description="Disordered" evidence="2">
    <location>
        <begin position="183"/>
        <end position="206"/>
    </location>
</feature>
<sequence>MNFNLKIEDKEFLWENYNYEENILFILFLQIIYYYPINIICNIIKHDKNFLLYFLLYIENNLSRRNIDIKELDTLILLTKEYLKNDKFDESKKNTLEALINIWNKHINLKNKNYKFLDDNNDDAFDYDDEEEEDANNNFRENVEDKINDSCNNDYLLNKENNDKILIKNSETTEEITEKKNDFNEKKDKNDDDKKDDNSENYDSCLNENEINEKIENILNNLSSDEEEGEVVEDEIPYERVKENNEENKEIILLNIYSEISDKNLNLLLSIFGKIKNICMDDNERIHVLFFNINSAKKAKNYLDNLKIKNRRMQVIYGDYQENKKDNEDILGKEENENNNISEENKKDISKNFFEKSGNNINLKKNVKLYKNKKYYMKNSQLFHNNNTIFKNTPKNNLHVNNFFSSFNSQNLPNDFILSSEVPLNSEKIINNHEHSVNIEKQNFNSINFIHPPPPPPPINPYNSFNENIRKNNVESFYVLNNFSINNEKNIHKISAPPKRNINDQFSNNFISHKYNNYEISTNTNYISYLNTSFSKNVYSKNIPPPPHTNNIGDSNKNASTPKLENYTNIYQQKEMDELSSRKMTDIVSINDANPFNIHKDNFMINNPTWINRKENKVLKWCTNASIEENHLDFLNSFFQYKLFNRYLLVTNIPTNLQDLKKFKEYINNLFSKEKKNSLCVEVFFFSSIKNEEEKLFRNENYKKGNTEDNNNNNNNENCDDVNDNTSNNYQNNDINVNNEESIYENHPNNEGQSTKDEHINEENMNNEKNNTIENEEINKNDERKMIEKVEEEEKEGEDKEEIRKDNDEYKDDISKNKEKEDEKKDSKENYNIENNSKENEKCDYMNDISNNVTEKNIKNETEKKKKKIYAHLTFRTIKKCVEAKKALEEKNFLVTFSAPLKPNNCLWIGNILKNYFFNTASVLKTMFTHFGEITNIKYVSDKNCFFLQYKNVHNAIKARNHLYGVQISNNTLLNIDFSTLGEWESKQKVNLSRRKLLDILSNDNNKAQEKLEKKLNKRNTGFLDSKIMLLLKKNSHKKNFNNKYDTDNPQKISRDNSTIVIDKKKNRTKKNKSHQNNSEYMKNNYHNYDKRDSRKTSKRKCEQTDYRDHKKKKDLNTNPKNDYSNEDNNNSNNNIDNDNAKEKTIAFYVNQKYKCDFSAKFYKGNPSIKIYPKLNVETKSDIKNLKQIKSSCSNYSIWQLGATANQKKKFVRICEHFSKKKNIPVIIDKQYTTFIVPIKEDYLRDLEIENTDYMYAFVLETKKS</sequence>
<protein>
    <recommendedName>
        <fullName evidence="4">RRM domain-containing protein</fullName>
    </recommendedName>
</protein>
<dbReference type="Gene3D" id="3.30.70.330">
    <property type="match status" value="2"/>
</dbReference>
<reference evidence="5" key="1">
    <citation type="submission" date="2015-04" db="EMBL/GenBank/DDBJ databases">
        <authorList>
            <consortium name="Pathogen Informatics"/>
        </authorList>
    </citation>
    <scope>NUCLEOTIDE SEQUENCE [LARGE SCALE GENOMIC DNA]</scope>
    <source>
        <strain evidence="5">8A</strain>
    </source>
</reference>
<dbReference type="InterPro" id="IPR000504">
    <property type="entry name" value="RRM_dom"/>
</dbReference>
<evidence type="ECO:0000256" key="1">
    <source>
        <dbReference type="PROSITE-ProRule" id="PRU00176"/>
    </source>
</evidence>
<keyword evidence="3" id="KW-1133">Transmembrane helix</keyword>
<dbReference type="InterPro" id="IPR035979">
    <property type="entry name" value="RBD_domain_sf"/>
</dbReference>
<keyword evidence="3" id="KW-0812">Transmembrane</keyword>
<gene>
    <name evidence="5" type="ORF">PGAL8A_00182800</name>
</gene>
<dbReference type="Pfam" id="PF00076">
    <property type="entry name" value="RRM_1"/>
    <property type="match status" value="1"/>
</dbReference>
<comment type="caution">
    <text evidence="5">The sequence shown here is derived from an EMBL/GenBank/DDBJ whole genome shotgun (WGS) entry which is preliminary data.</text>
</comment>
<dbReference type="InterPro" id="IPR012677">
    <property type="entry name" value="Nucleotide-bd_a/b_plait_sf"/>
</dbReference>
<keyword evidence="6" id="KW-1185">Reference proteome</keyword>
<feature type="transmembrane region" description="Helical" evidence="3">
    <location>
        <begin position="23"/>
        <end position="44"/>
    </location>
</feature>
<feature type="compositionally biased region" description="Basic and acidic residues" evidence="2">
    <location>
        <begin position="183"/>
        <end position="198"/>
    </location>
</feature>
<keyword evidence="3" id="KW-0472">Membrane</keyword>
<dbReference type="RefSeq" id="XP_028527257.1">
    <property type="nucleotide sequence ID" value="XM_028670512.1"/>
</dbReference>
<dbReference type="PROSITE" id="PS50102">
    <property type="entry name" value="RRM"/>
    <property type="match status" value="1"/>
</dbReference>
<feature type="compositionally biased region" description="Low complexity" evidence="2">
    <location>
        <begin position="1119"/>
        <end position="1138"/>
    </location>
</feature>
<dbReference type="SUPFAM" id="SSF54928">
    <property type="entry name" value="RNA-binding domain, RBD"/>
    <property type="match status" value="2"/>
</dbReference>
<feature type="compositionally biased region" description="Basic and acidic residues" evidence="2">
    <location>
        <begin position="1045"/>
        <end position="1055"/>
    </location>
</feature>
<feature type="region of interest" description="Disordered" evidence="2">
    <location>
        <begin position="1039"/>
        <end position="1139"/>
    </location>
</feature>
<feature type="compositionally biased region" description="Low complexity" evidence="2">
    <location>
        <begin position="708"/>
        <end position="717"/>
    </location>
</feature>
<evidence type="ECO:0000259" key="4">
    <source>
        <dbReference type="PROSITE" id="PS50102"/>
    </source>
</evidence>
<feature type="compositionally biased region" description="Basic residues" evidence="2">
    <location>
        <begin position="1065"/>
        <end position="1074"/>
    </location>
</feature>